<dbReference type="GO" id="GO:0031981">
    <property type="term" value="C:nuclear lumen"/>
    <property type="evidence" value="ECO:0007669"/>
    <property type="project" value="UniProtKB-ARBA"/>
</dbReference>
<evidence type="ECO:0000256" key="4">
    <source>
        <dbReference type="ARBA" id="ARBA00022490"/>
    </source>
</evidence>
<keyword evidence="14" id="KW-1185">Reference proteome</keyword>
<dbReference type="Proteomes" id="UP001159042">
    <property type="component" value="Unassembled WGS sequence"/>
</dbReference>
<keyword evidence="7" id="KW-0539">Nucleus</keyword>
<gene>
    <name evidence="13" type="ORF">NQ315_011169</name>
</gene>
<evidence type="ECO:0000313" key="13">
    <source>
        <dbReference type="EMBL" id="KAJ8918877.1"/>
    </source>
</evidence>
<dbReference type="InterPro" id="IPR016024">
    <property type="entry name" value="ARM-type_fold"/>
</dbReference>
<dbReference type="Pfam" id="PF03810">
    <property type="entry name" value="IBN_N"/>
    <property type="match status" value="1"/>
</dbReference>
<sequence length="909" mass="104446">MTHAPMTNSTLSYGLKMNWGEWRPQESILKNIEETLQLALVPNSEAQKTVQDRLNVMQNLTDFSNYLLFILGSSSYSEDIRSLSGILLKNNILLVYTRFSAEDSATIKNECLRLLKDSSREVRMSISNVIVIIAKDNLKTWPELIPFLVKTFVAQDEFSEISLTTLFKICEELITSQKPQDEIYRITKEVFPKFVEYVAVDKCMVRQDIVRLTNQFLQDYFQVMKQSVDLGAYLRNVMRLANVEDMDLQKHICHTFVIYVENQEPTLLPHLHDIICYLMEKCRHEDQDVALQACEFWLATTKLNTCRDILTPYIEKLLPILLKNMKYSSTELNMIKDSLGADANNKDLSKDISPFHMKERNVGDGEEYFSDEDLEGSNDDFDDFYVGWTLRKCSAASLDSIACKFGEELLPLLIPLISEMLRHSDYLVKESAILALGAIAEGCMLGLKSELPDLVRYLICSMNDEHSVVRVITCWTLSRYVSWIVSIRTDNPEEFFVPVMTILLKHFVDDNKRVQRAAISAFCIFQEEAQLKLIPYIDFILEGFKYGFEKFHCRSLYLLYDAIGVLAQSVGSHLSKEEYVNKLLPPLMSKFTELNNFCDDHFIAVLECLSNVIPALEVSFLPYSETVYLHCLQLINDTLIACINYQQYPNEYDPPDKEPMNVAHDVLYSMALGLKTHFVKYVTNSNLIYLLYTTMQDGSNLIRQTSIALYGELIGLCYPFLASNVNEYIPLIIKNLDEHTDGVCNNAAWVIGKLCSVMGSNIQQFLPEILNAFVHILRAPAIARTMHKTVAISLCIIFFVCPDVTIPEMDVIVKNCCMLVRNVRDSDEKDLAFRGLCEIIIRHPEFNKNYFIFFCDAAASWINIRIDLKEIIRNVLLSFKQQCGDENWAQFYCQFPEALKMKLHDLYGV</sequence>
<accession>A0AAV8VYA3</accession>
<dbReference type="EMBL" id="JANEYG010000022">
    <property type="protein sequence ID" value="KAJ8918877.1"/>
    <property type="molecule type" value="Genomic_DNA"/>
</dbReference>
<evidence type="ECO:0000256" key="5">
    <source>
        <dbReference type="ARBA" id="ARBA00022737"/>
    </source>
</evidence>
<keyword evidence="3" id="KW-0813">Transport</keyword>
<evidence type="ECO:0000256" key="10">
    <source>
        <dbReference type="ARBA" id="ARBA00076938"/>
    </source>
</evidence>
<name>A0AAV8VYA3_9CUCU</name>
<dbReference type="InterPro" id="IPR040122">
    <property type="entry name" value="Importin_beta"/>
</dbReference>
<dbReference type="InterPro" id="IPR011989">
    <property type="entry name" value="ARM-like"/>
</dbReference>
<comment type="caution">
    <text evidence="13">The sequence shown here is derived from an EMBL/GenBank/DDBJ whole genome shotgun (WGS) entry which is preliminary data.</text>
</comment>
<evidence type="ECO:0000259" key="12">
    <source>
        <dbReference type="PROSITE" id="PS50166"/>
    </source>
</evidence>
<dbReference type="FunFam" id="1.25.10.10:FF:000028">
    <property type="entry name" value="Transportin-1 isoform 1"/>
    <property type="match status" value="1"/>
</dbReference>
<evidence type="ECO:0000256" key="11">
    <source>
        <dbReference type="ARBA" id="ARBA00080641"/>
    </source>
</evidence>
<evidence type="ECO:0000256" key="1">
    <source>
        <dbReference type="ARBA" id="ARBA00004123"/>
    </source>
</evidence>
<dbReference type="GO" id="GO:0006606">
    <property type="term" value="P:protein import into nucleus"/>
    <property type="evidence" value="ECO:0007669"/>
    <property type="project" value="InterPro"/>
</dbReference>
<dbReference type="Gene3D" id="1.25.10.10">
    <property type="entry name" value="Leucine-rich Repeat Variant"/>
    <property type="match status" value="1"/>
</dbReference>
<dbReference type="PANTHER" id="PTHR10527">
    <property type="entry name" value="IMPORTIN BETA"/>
    <property type="match status" value="1"/>
</dbReference>
<comment type="subcellular location">
    <subcellularLocation>
        <location evidence="2">Cytoplasm</location>
    </subcellularLocation>
    <subcellularLocation>
        <location evidence="1">Nucleus</location>
    </subcellularLocation>
</comment>
<dbReference type="Pfam" id="PF13513">
    <property type="entry name" value="HEAT_EZ"/>
    <property type="match status" value="1"/>
</dbReference>
<comment type="similarity">
    <text evidence="8">Belongs to the importin beta family. Importin beta-2 subfamily.</text>
</comment>
<dbReference type="GO" id="GO:0005737">
    <property type="term" value="C:cytoplasm"/>
    <property type="evidence" value="ECO:0007669"/>
    <property type="project" value="UniProtKB-SubCell"/>
</dbReference>
<evidence type="ECO:0000256" key="3">
    <source>
        <dbReference type="ARBA" id="ARBA00022448"/>
    </source>
</evidence>
<evidence type="ECO:0000256" key="9">
    <source>
        <dbReference type="ARBA" id="ARBA00067327"/>
    </source>
</evidence>
<reference evidence="13 14" key="1">
    <citation type="journal article" date="2023" name="Insect Mol. Biol.">
        <title>Genome sequencing provides insights into the evolution of gene families encoding plant cell wall-degrading enzymes in longhorned beetles.</title>
        <authorList>
            <person name="Shin N.R."/>
            <person name="Okamura Y."/>
            <person name="Kirsch R."/>
            <person name="Pauchet Y."/>
        </authorList>
    </citation>
    <scope>NUCLEOTIDE SEQUENCE [LARGE SCALE GENOMIC DNA]</scope>
    <source>
        <strain evidence="13">EAD_L_NR</strain>
    </source>
</reference>
<dbReference type="InterPro" id="IPR001494">
    <property type="entry name" value="Importin-beta_N"/>
</dbReference>
<protein>
    <recommendedName>
        <fullName evidence="9">Transportin-1</fullName>
    </recommendedName>
    <alternativeName>
        <fullName evidence="10">Importin beta-2</fullName>
    </alternativeName>
    <alternativeName>
        <fullName evidence="11">Karyopherin beta-2</fullName>
    </alternativeName>
</protein>
<evidence type="ECO:0000256" key="2">
    <source>
        <dbReference type="ARBA" id="ARBA00004496"/>
    </source>
</evidence>
<evidence type="ECO:0000256" key="6">
    <source>
        <dbReference type="ARBA" id="ARBA00022927"/>
    </source>
</evidence>
<organism evidence="13 14">
    <name type="scientific">Exocentrus adspersus</name>
    <dbReference type="NCBI Taxonomy" id="1586481"/>
    <lineage>
        <taxon>Eukaryota</taxon>
        <taxon>Metazoa</taxon>
        <taxon>Ecdysozoa</taxon>
        <taxon>Arthropoda</taxon>
        <taxon>Hexapoda</taxon>
        <taxon>Insecta</taxon>
        <taxon>Pterygota</taxon>
        <taxon>Neoptera</taxon>
        <taxon>Endopterygota</taxon>
        <taxon>Coleoptera</taxon>
        <taxon>Polyphaga</taxon>
        <taxon>Cucujiformia</taxon>
        <taxon>Chrysomeloidea</taxon>
        <taxon>Cerambycidae</taxon>
        <taxon>Lamiinae</taxon>
        <taxon>Acanthocinini</taxon>
        <taxon>Exocentrus</taxon>
    </lineage>
</organism>
<evidence type="ECO:0000256" key="7">
    <source>
        <dbReference type="ARBA" id="ARBA00023242"/>
    </source>
</evidence>
<dbReference type="SUPFAM" id="SSF48371">
    <property type="entry name" value="ARM repeat"/>
    <property type="match status" value="1"/>
</dbReference>
<keyword evidence="4" id="KW-0963">Cytoplasm</keyword>
<dbReference type="AlphaFoldDB" id="A0AAV8VYA3"/>
<evidence type="ECO:0000256" key="8">
    <source>
        <dbReference type="ARBA" id="ARBA00038423"/>
    </source>
</evidence>
<dbReference type="PROSITE" id="PS50166">
    <property type="entry name" value="IMPORTIN_B_NT"/>
    <property type="match status" value="1"/>
</dbReference>
<keyword evidence="6" id="KW-0653">Protein transport</keyword>
<feature type="domain" description="Importin N-terminal" evidence="12">
    <location>
        <begin position="46"/>
        <end position="117"/>
    </location>
</feature>
<proteinExistence type="inferred from homology"/>
<keyword evidence="5" id="KW-0677">Repeat</keyword>
<dbReference type="GO" id="GO:0031267">
    <property type="term" value="F:small GTPase binding"/>
    <property type="evidence" value="ECO:0007669"/>
    <property type="project" value="InterPro"/>
</dbReference>
<evidence type="ECO:0000313" key="14">
    <source>
        <dbReference type="Proteomes" id="UP001159042"/>
    </source>
</evidence>